<feature type="transmembrane region" description="Helical" evidence="15">
    <location>
        <begin position="111"/>
        <end position="134"/>
    </location>
</feature>
<accession>A0A8C0YWQ0</accession>
<feature type="region of interest" description="Disordered" evidence="14">
    <location>
        <begin position="457"/>
        <end position="559"/>
    </location>
</feature>
<dbReference type="InterPro" id="IPR017452">
    <property type="entry name" value="GPCR_Rhodpsn_7TM"/>
</dbReference>
<comment type="subcellular location">
    <subcellularLocation>
        <location evidence="1">Cell membrane</location>
        <topology evidence="1">Multi-pass membrane protein</topology>
    </subcellularLocation>
</comment>
<evidence type="ECO:0000259" key="16">
    <source>
        <dbReference type="PROSITE" id="PS50262"/>
    </source>
</evidence>
<evidence type="ECO:0000256" key="10">
    <source>
        <dbReference type="ARBA" id="ARBA00023224"/>
    </source>
</evidence>
<evidence type="ECO:0000256" key="4">
    <source>
        <dbReference type="ARBA" id="ARBA00022989"/>
    </source>
</evidence>
<keyword evidence="3 15" id="KW-0812">Transmembrane</keyword>
<protein>
    <recommendedName>
        <fullName evidence="12">Relaxin-3 receptor 1</fullName>
    </recommendedName>
    <alternativeName>
        <fullName evidence="13">Relaxin family peptide receptor 3</fullName>
    </alternativeName>
</protein>
<organism evidence="17 18">
    <name type="scientific">Canis lupus familiaris</name>
    <name type="common">Dog</name>
    <name type="synonym">Canis familiaris</name>
    <dbReference type="NCBI Taxonomy" id="9615"/>
    <lineage>
        <taxon>Eukaryota</taxon>
        <taxon>Metazoa</taxon>
        <taxon>Chordata</taxon>
        <taxon>Craniata</taxon>
        <taxon>Vertebrata</taxon>
        <taxon>Euteleostomi</taxon>
        <taxon>Mammalia</taxon>
        <taxon>Eutheria</taxon>
        <taxon>Laurasiatheria</taxon>
        <taxon>Carnivora</taxon>
        <taxon>Caniformia</taxon>
        <taxon>Canidae</taxon>
        <taxon>Canis</taxon>
    </lineage>
</organism>
<keyword evidence="8" id="KW-0675">Receptor</keyword>
<evidence type="ECO:0000256" key="6">
    <source>
        <dbReference type="ARBA" id="ARBA00023136"/>
    </source>
</evidence>
<dbReference type="PANTHER" id="PTHR10489:SF951">
    <property type="entry name" value="RELAXIN FAMILY PEPTIDE_INSL5 RECEPTOR 4"/>
    <property type="match status" value="1"/>
</dbReference>
<name>A0A8C0YWQ0_CANLF</name>
<keyword evidence="2" id="KW-1003">Cell membrane</keyword>
<dbReference type="GO" id="GO:0005886">
    <property type="term" value="C:plasma membrane"/>
    <property type="evidence" value="ECO:0007669"/>
    <property type="project" value="UniProtKB-SubCell"/>
</dbReference>
<dbReference type="InterPro" id="IPR050119">
    <property type="entry name" value="CCR1-9-like"/>
</dbReference>
<keyword evidence="7" id="KW-1015">Disulfide bond</keyword>
<keyword evidence="5" id="KW-0297">G-protein coupled receptor</keyword>
<keyword evidence="9" id="KW-0325">Glycoprotein</keyword>
<dbReference type="FunFam" id="1.20.1070.10:FF:000216">
    <property type="entry name" value="Relaxin family peptide receptor 3"/>
    <property type="match status" value="1"/>
</dbReference>
<keyword evidence="6 15" id="KW-0472">Membrane</keyword>
<evidence type="ECO:0000256" key="12">
    <source>
        <dbReference type="ARBA" id="ARBA00069218"/>
    </source>
</evidence>
<evidence type="ECO:0000313" key="17">
    <source>
        <dbReference type="Ensembl" id="ENSCAFP00040019493.1"/>
    </source>
</evidence>
<feature type="transmembrane region" description="Helical" evidence="15">
    <location>
        <begin position="211"/>
        <end position="230"/>
    </location>
</feature>
<feature type="region of interest" description="Disordered" evidence="14">
    <location>
        <begin position="409"/>
        <end position="429"/>
    </location>
</feature>
<dbReference type="PRINTS" id="PR00237">
    <property type="entry name" value="GPCRRHODOPSN"/>
</dbReference>
<dbReference type="PRINTS" id="PR00526">
    <property type="entry name" value="FMETLEUPHER"/>
</dbReference>
<evidence type="ECO:0000256" key="11">
    <source>
        <dbReference type="ARBA" id="ARBA00057416"/>
    </source>
</evidence>
<feature type="compositionally biased region" description="Basic residues" evidence="14">
    <location>
        <begin position="503"/>
        <end position="516"/>
    </location>
</feature>
<dbReference type="Proteomes" id="UP000694542">
    <property type="component" value="Chromosome 4"/>
</dbReference>
<keyword evidence="4 15" id="KW-1133">Transmembrane helix</keyword>
<comment type="function">
    <text evidence="11">Receptor for RNL3/relaxin-3. Binding of the ligand inhibit cAMP accumulation.</text>
</comment>
<feature type="transmembrane region" description="Helical" evidence="15">
    <location>
        <begin position="80"/>
        <end position="99"/>
    </location>
</feature>
<evidence type="ECO:0000256" key="13">
    <source>
        <dbReference type="ARBA" id="ARBA00080273"/>
    </source>
</evidence>
<evidence type="ECO:0000256" key="7">
    <source>
        <dbReference type="ARBA" id="ARBA00023157"/>
    </source>
</evidence>
<evidence type="ECO:0000256" key="1">
    <source>
        <dbReference type="ARBA" id="ARBA00004651"/>
    </source>
</evidence>
<dbReference type="PROSITE" id="PS50262">
    <property type="entry name" value="G_PROTEIN_RECEP_F1_2"/>
    <property type="match status" value="1"/>
</dbReference>
<evidence type="ECO:0000256" key="2">
    <source>
        <dbReference type="ARBA" id="ARBA00022475"/>
    </source>
</evidence>
<evidence type="ECO:0000256" key="8">
    <source>
        <dbReference type="ARBA" id="ARBA00023170"/>
    </source>
</evidence>
<evidence type="ECO:0000256" key="14">
    <source>
        <dbReference type="SAM" id="MobiDB-lite"/>
    </source>
</evidence>
<dbReference type="InterPro" id="IPR000276">
    <property type="entry name" value="GPCR_Rhodpsn"/>
</dbReference>
<feature type="transmembrane region" description="Helical" evidence="15">
    <location>
        <begin position="323"/>
        <end position="346"/>
    </location>
</feature>
<feature type="transmembrane region" description="Helical" evidence="15">
    <location>
        <begin position="267"/>
        <end position="285"/>
    </location>
</feature>
<sequence>MNAVTMNEEAGGKELAGPFSLIPYLLQAANSSGNASLRPQDQGWELGLELPDGAAAGPPWGPGGAGSADTEARVRMLISAVYWVVCALGLTGNLLVLYLMKRQQGWRKSSINLFVTNLALTDFQFVLTLPFWAVENALDFRWPFGKAMCKIVSVVTSMNMYASVFFLTSMSVARYHSVASALKSRGPRGHGRGACCCGPSLGRGCGFSAKALCALLWACAALASLPNAAFSTTVRVMGDELCLVRFPDRLLGGDRQVWLGLYHLQKVLLGFVLPLFTISLCYLLLLRFISARRVAGAEGGAPAAGGGLAAASARRRSKVTRSVTLVVLSFFLCWLPNQALTTWSLLIKFNAVPFSQEYFLCQVYAFPVSVCLAHSNSCLNPVLYCLARREFRQALKSLLWRLASPSLPACAGSRPPPSPSPRIRGCRPWRLSTPRSPTWSTTRLAWWSTAGGATTCCPAAAPTDSARPGARSRSPGASPERGGGERIRRCWGPPGRGEGRGPGKAKGRPGKRRGRGGRGAGCPRGGKASKPGGGRPLAKGPRSAPQDQATSLRPLLPPPPPHLFLSLSCQPWAGSGCPEAEKRIRNVGKLGREEAGLSQVVRGQLGACIAETSLELLSESSKRTQLGGGRLRNPPFAPWRGRPRCVAAPGPGSETSPELEERGDDLAPPARERHRERHLPRGHLPFIAPRARVCTRDPGLRCPPRQNAGLQAALAITSLREGAAAASGGLNRDLRRPRR</sequence>
<evidence type="ECO:0000313" key="18">
    <source>
        <dbReference type="Proteomes" id="UP000694542"/>
    </source>
</evidence>
<dbReference type="SUPFAM" id="SSF81321">
    <property type="entry name" value="Family A G protein-coupled receptor-like"/>
    <property type="match status" value="1"/>
</dbReference>
<reference evidence="17" key="2">
    <citation type="submission" date="2025-08" db="UniProtKB">
        <authorList>
            <consortium name="Ensembl"/>
        </authorList>
    </citation>
    <scope>IDENTIFICATION</scope>
</reference>
<dbReference type="GO" id="GO:0004930">
    <property type="term" value="F:G protein-coupled receptor activity"/>
    <property type="evidence" value="ECO:0007669"/>
    <property type="project" value="UniProtKB-KW"/>
</dbReference>
<evidence type="ECO:0000256" key="3">
    <source>
        <dbReference type="ARBA" id="ARBA00022692"/>
    </source>
</evidence>
<evidence type="ECO:0000256" key="15">
    <source>
        <dbReference type="SAM" id="Phobius"/>
    </source>
</evidence>
<dbReference type="Pfam" id="PF00001">
    <property type="entry name" value="7tm_1"/>
    <property type="match status" value="2"/>
</dbReference>
<evidence type="ECO:0000256" key="5">
    <source>
        <dbReference type="ARBA" id="ARBA00023040"/>
    </source>
</evidence>
<keyword evidence="10" id="KW-0807">Transducer</keyword>
<dbReference type="AlphaFoldDB" id="A0A8C0YWQ0"/>
<dbReference type="Ensembl" id="ENSCAFT00040022493.1">
    <property type="protein sequence ID" value="ENSCAFP00040019493.1"/>
    <property type="gene ID" value="ENSCAFG00040012202.1"/>
</dbReference>
<feature type="domain" description="G-protein coupled receptors family 1 profile" evidence="16">
    <location>
        <begin position="92"/>
        <end position="384"/>
    </location>
</feature>
<feature type="transmembrane region" description="Helical" evidence="15">
    <location>
        <begin position="154"/>
        <end position="175"/>
    </location>
</feature>
<dbReference type="Gene3D" id="1.20.1070.10">
    <property type="entry name" value="Rhodopsin 7-helix transmembrane proteins"/>
    <property type="match status" value="1"/>
</dbReference>
<reference evidence="17" key="1">
    <citation type="submission" date="2018-10" db="EMBL/GenBank/DDBJ databases">
        <title>De novo assembly of a Great Dane genome.</title>
        <authorList>
            <person name="Kidd J.M."/>
            <person name="Pendleton A.L."/>
            <person name="Shen F."/>
            <person name="Emery S."/>
        </authorList>
    </citation>
    <scope>NUCLEOTIDE SEQUENCE [LARGE SCALE GENOMIC DNA]</scope>
    <source>
        <strain evidence="17">Great Dane</strain>
    </source>
</reference>
<proteinExistence type="predicted"/>
<dbReference type="PANTHER" id="PTHR10489">
    <property type="entry name" value="CELL ADHESION MOLECULE"/>
    <property type="match status" value="1"/>
</dbReference>
<feature type="region of interest" description="Disordered" evidence="14">
    <location>
        <begin position="625"/>
        <end position="675"/>
    </location>
</feature>
<evidence type="ECO:0000256" key="9">
    <source>
        <dbReference type="ARBA" id="ARBA00023180"/>
    </source>
</evidence>